<protein>
    <recommendedName>
        <fullName evidence="2">pyridoxal kinase</fullName>
        <ecNumber evidence="2">2.7.1.35</ecNumber>
    </recommendedName>
    <alternativeName>
        <fullName evidence="10">PN/PL/PM kinase</fullName>
    </alternativeName>
    <alternativeName>
        <fullName evidence="11">Pyridoxal kinase</fullName>
    </alternativeName>
    <alternativeName>
        <fullName evidence="9">Pyridoxamine kinase</fullName>
    </alternativeName>
    <alternativeName>
        <fullName evidence="12">Vitamin B6 kinase</fullName>
    </alternativeName>
</protein>
<dbReference type="InterPro" id="IPR013749">
    <property type="entry name" value="PM/HMP-P_kinase-1"/>
</dbReference>
<evidence type="ECO:0000256" key="10">
    <source>
        <dbReference type="ARBA" id="ARBA00042348"/>
    </source>
</evidence>
<dbReference type="GO" id="GO:0016301">
    <property type="term" value="F:kinase activity"/>
    <property type="evidence" value="ECO:0007669"/>
    <property type="project" value="UniProtKB-KW"/>
</dbReference>
<dbReference type="Pfam" id="PF08543">
    <property type="entry name" value="Phos_pyr_kin"/>
    <property type="match status" value="1"/>
</dbReference>
<organism evidence="15 16">
    <name type="scientific">Enterococcus eurekensis</name>
    <dbReference type="NCBI Taxonomy" id="1159753"/>
    <lineage>
        <taxon>Bacteria</taxon>
        <taxon>Bacillati</taxon>
        <taxon>Bacillota</taxon>
        <taxon>Bacilli</taxon>
        <taxon>Lactobacillales</taxon>
        <taxon>Enterococcaceae</taxon>
        <taxon>Enterococcus</taxon>
    </lineage>
</organism>
<evidence type="ECO:0000313" key="16">
    <source>
        <dbReference type="Proteomes" id="UP001596026"/>
    </source>
</evidence>
<keyword evidence="16" id="KW-1185">Reference proteome</keyword>
<evidence type="ECO:0000256" key="4">
    <source>
        <dbReference type="ARBA" id="ARBA00022723"/>
    </source>
</evidence>
<evidence type="ECO:0000256" key="7">
    <source>
        <dbReference type="ARBA" id="ARBA00022840"/>
    </source>
</evidence>
<dbReference type="EMBL" id="JBHSGT010000060">
    <property type="protein sequence ID" value="MFC4710851.1"/>
    <property type="molecule type" value="Genomic_DNA"/>
</dbReference>
<evidence type="ECO:0000256" key="12">
    <source>
        <dbReference type="ARBA" id="ARBA00042531"/>
    </source>
</evidence>
<reference evidence="16" key="1">
    <citation type="journal article" date="2019" name="Int. J. Syst. Evol. Microbiol.">
        <title>The Global Catalogue of Microorganisms (GCM) 10K type strain sequencing project: providing services to taxonomists for standard genome sequencing and annotation.</title>
        <authorList>
            <consortium name="The Broad Institute Genomics Platform"/>
            <consortium name="The Broad Institute Genome Sequencing Center for Infectious Disease"/>
            <person name="Wu L."/>
            <person name="Ma J."/>
        </authorList>
    </citation>
    <scope>NUCLEOTIDE SEQUENCE [LARGE SCALE GENOMIC DNA]</scope>
    <source>
        <strain evidence="16">CGMCC 1.19061</strain>
    </source>
</reference>
<dbReference type="PANTHER" id="PTHR20858:SF19">
    <property type="entry name" value="PYRIDOXINE KINASE"/>
    <property type="match status" value="1"/>
</dbReference>
<dbReference type="InterPro" id="IPR004399">
    <property type="entry name" value="HMP/HMP-P_kinase_dom"/>
</dbReference>
<dbReference type="CDD" id="cd01169">
    <property type="entry name" value="HMPP_kinase"/>
    <property type="match status" value="1"/>
</dbReference>
<evidence type="ECO:0000256" key="13">
    <source>
        <dbReference type="ARBA" id="ARBA00049293"/>
    </source>
</evidence>
<evidence type="ECO:0000256" key="6">
    <source>
        <dbReference type="ARBA" id="ARBA00022777"/>
    </source>
</evidence>
<keyword evidence="8" id="KW-0460">Magnesium</keyword>
<evidence type="ECO:0000256" key="5">
    <source>
        <dbReference type="ARBA" id="ARBA00022741"/>
    </source>
</evidence>
<proteinExistence type="inferred from homology"/>
<accession>A0ABV9M4X6</accession>
<name>A0ABV9M4X6_9ENTE</name>
<dbReference type="Proteomes" id="UP001596026">
    <property type="component" value="Unassembled WGS sequence"/>
</dbReference>
<evidence type="ECO:0000256" key="11">
    <source>
        <dbReference type="ARBA" id="ARBA00042396"/>
    </source>
</evidence>
<evidence type="ECO:0000256" key="2">
    <source>
        <dbReference type="ARBA" id="ARBA00012104"/>
    </source>
</evidence>
<dbReference type="Gene3D" id="3.40.1190.20">
    <property type="match status" value="1"/>
</dbReference>
<comment type="caution">
    <text evidence="15">The sequence shown here is derived from an EMBL/GenBank/DDBJ whole genome shotgun (WGS) entry which is preliminary data.</text>
</comment>
<evidence type="ECO:0000256" key="8">
    <source>
        <dbReference type="ARBA" id="ARBA00022842"/>
    </source>
</evidence>
<gene>
    <name evidence="15" type="ORF">ACFO3L_09595</name>
</gene>
<comment type="similarity">
    <text evidence="1">Belongs to the ThiD family.</text>
</comment>
<dbReference type="EC" id="2.7.1.35" evidence="2"/>
<comment type="catalytic activity">
    <reaction evidence="13">
        <text>pyridoxal + ATP = pyridoxal 5'-phosphate + ADP + H(+)</text>
        <dbReference type="Rhea" id="RHEA:10224"/>
        <dbReference type="ChEBI" id="CHEBI:15378"/>
        <dbReference type="ChEBI" id="CHEBI:17310"/>
        <dbReference type="ChEBI" id="CHEBI:30616"/>
        <dbReference type="ChEBI" id="CHEBI:456216"/>
        <dbReference type="ChEBI" id="CHEBI:597326"/>
        <dbReference type="EC" id="2.7.1.35"/>
    </reaction>
</comment>
<evidence type="ECO:0000256" key="3">
    <source>
        <dbReference type="ARBA" id="ARBA00022679"/>
    </source>
</evidence>
<keyword evidence="3" id="KW-0808">Transferase</keyword>
<evidence type="ECO:0000259" key="14">
    <source>
        <dbReference type="Pfam" id="PF08543"/>
    </source>
</evidence>
<evidence type="ECO:0000256" key="1">
    <source>
        <dbReference type="ARBA" id="ARBA00009879"/>
    </source>
</evidence>
<dbReference type="SUPFAM" id="SSF53613">
    <property type="entry name" value="Ribokinase-like"/>
    <property type="match status" value="1"/>
</dbReference>
<keyword evidence="5" id="KW-0547">Nucleotide-binding</keyword>
<keyword evidence="7" id="KW-0067">ATP-binding</keyword>
<sequence>MDGFKTSQLAVLLLKEALYTSQKGLLKMVLKTLTIGGSDTWGGGGIQTDLRTFENLNTFGLTVLTCIAVEEGDNFAIRALSVELVKEQLQTIEKNFQLDGVKIGLLATVEIVEVVIDFCRRHQGDFPIILDPVLAFKETQEQLAAEYIEKMKTLFPLVDLITPNRNEAQLLANSEPVETLEAMVDVTKKLADQIKVKMIVTGGGLIATDLYRDGMETRAFAGPLSEKKTNHGAGCSFSSAICSHLAQDFSLFESIDKSKKYVFEAIENGVIVGDAGNVWHPITQKSCGIKSSDK</sequence>
<feature type="domain" description="Pyridoxamine kinase/Phosphomethylpyrimidine kinase" evidence="14">
    <location>
        <begin position="39"/>
        <end position="274"/>
    </location>
</feature>
<evidence type="ECO:0000313" key="15">
    <source>
        <dbReference type="EMBL" id="MFC4710851.1"/>
    </source>
</evidence>
<dbReference type="PANTHER" id="PTHR20858">
    <property type="entry name" value="PHOSPHOMETHYLPYRIMIDINE KINASE"/>
    <property type="match status" value="1"/>
</dbReference>
<evidence type="ECO:0000256" key="9">
    <source>
        <dbReference type="ARBA" id="ARBA00042307"/>
    </source>
</evidence>
<keyword evidence="4" id="KW-0479">Metal-binding</keyword>
<keyword evidence="6 15" id="KW-0418">Kinase</keyword>
<dbReference type="InterPro" id="IPR029056">
    <property type="entry name" value="Ribokinase-like"/>
</dbReference>